<proteinExistence type="predicted"/>
<dbReference type="Proteomes" id="UP000039865">
    <property type="component" value="Unassembled WGS sequence"/>
</dbReference>
<name>A0A078AD52_STYLE</name>
<evidence type="ECO:0000313" key="3">
    <source>
        <dbReference type="Proteomes" id="UP000039865"/>
    </source>
</evidence>
<feature type="compositionally biased region" description="Polar residues" evidence="1">
    <location>
        <begin position="144"/>
        <end position="157"/>
    </location>
</feature>
<dbReference type="AlphaFoldDB" id="A0A078AD52"/>
<feature type="region of interest" description="Disordered" evidence="1">
    <location>
        <begin position="111"/>
        <end position="161"/>
    </location>
</feature>
<dbReference type="EMBL" id="CCKQ01007434">
    <property type="protein sequence ID" value="CDW78793.1"/>
    <property type="molecule type" value="Genomic_DNA"/>
</dbReference>
<evidence type="ECO:0000313" key="2">
    <source>
        <dbReference type="EMBL" id="CDW78793.1"/>
    </source>
</evidence>
<feature type="compositionally biased region" description="Acidic residues" evidence="1">
    <location>
        <begin position="116"/>
        <end position="125"/>
    </location>
</feature>
<evidence type="ECO:0000256" key="1">
    <source>
        <dbReference type="SAM" id="MobiDB-lite"/>
    </source>
</evidence>
<sequence>MNENISIDEQQNEILTPLQNSIIFDQQIIEEEFLTQDEINALRMMDQDEFQKFCSENNINSEQFQQNLETFGVENDQIYDEDQNNKIVQNDQDEDFNELKIDEQRQFEMSEKNLNEEEYDEENDKDESGGSVYEEQESDHADNEGQSTTVQSQIPDKQQQKEGFLREMTYSVYGENLENSLKLLSQQKTIQLIDKKDPKSKRAFVTAQCQQVYRSKKVLQRIAEELQQVQPYSQPNLYQAHIIDKNARLSIQSKFKRQIGQLNELSSKYCLLDDYKQNVIADFVPQKKKEFNSFLNIQNLETDEKISNDMVGFFNDYQNRVYQVAASKMRVLRIMQPQLKIQNNNISNGYATQPITQRKQNYSQIASQKSIEVDVYRRFRYNFYYWLKNFKQTEDGQFQFVDPATNQQEQKLANTQKNLIGVVLDQNHRQMLMDKAKSNINSLNNSLNANKTPNGNQTIKLRKRIQIVSEPAANDNTTPVANIQDDSGDRTERLKTTANQIVQENNFDSKLMTSTIDQQKSKFRNYQS</sequence>
<dbReference type="OrthoDB" id="10683881at2759"/>
<keyword evidence="3" id="KW-1185">Reference proteome</keyword>
<reference evidence="2 3" key="1">
    <citation type="submission" date="2014-06" db="EMBL/GenBank/DDBJ databases">
        <authorList>
            <person name="Swart Estienne"/>
        </authorList>
    </citation>
    <scope>NUCLEOTIDE SEQUENCE [LARGE SCALE GENOMIC DNA]</scope>
    <source>
        <strain evidence="2 3">130c</strain>
    </source>
</reference>
<gene>
    <name evidence="2" type="primary">Contig581.g643</name>
    <name evidence="2" type="ORF">STYLEM_7777</name>
</gene>
<organism evidence="2 3">
    <name type="scientific">Stylonychia lemnae</name>
    <name type="common">Ciliate</name>
    <dbReference type="NCBI Taxonomy" id="5949"/>
    <lineage>
        <taxon>Eukaryota</taxon>
        <taxon>Sar</taxon>
        <taxon>Alveolata</taxon>
        <taxon>Ciliophora</taxon>
        <taxon>Intramacronucleata</taxon>
        <taxon>Spirotrichea</taxon>
        <taxon>Stichotrichia</taxon>
        <taxon>Sporadotrichida</taxon>
        <taxon>Oxytrichidae</taxon>
        <taxon>Stylonychinae</taxon>
        <taxon>Stylonychia</taxon>
    </lineage>
</organism>
<dbReference type="InParanoid" id="A0A078AD52"/>
<accession>A0A078AD52</accession>
<protein>
    <submittedName>
        <fullName evidence="2">Uncharacterized protein</fullName>
    </submittedName>
</protein>